<evidence type="ECO:0000256" key="6">
    <source>
        <dbReference type="ARBA" id="ARBA00022989"/>
    </source>
</evidence>
<dbReference type="PANTHER" id="PTHR32024">
    <property type="entry name" value="TRK SYSTEM POTASSIUM UPTAKE PROTEIN TRKG-RELATED"/>
    <property type="match status" value="1"/>
</dbReference>
<keyword evidence="5 9" id="KW-0812">Transmembrane</keyword>
<comment type="subcellular location">
    <subcellularLocation>
        <location evidence="1">Cell membrane</location>
        <topology evidence="1">Multi-pass membrane protein</topology>
    </subcellularLocation>
</comment>
<keyword evidence="8 9" id="KW-0472">Membrane</keyword>
<keyword evidence="3" id="KW-0813">Transport</keyword>
<dbReference type="RefSeq" id="WP_154571782.1">
    <property type="nucleotide sequence ID" value="NZ_VUNB01000001.1"/>
</dbReference>
<dbReference type="InterPro" id="IPR003445">
    <property type="entry name" value="Cat_transpt"/>
</dbReference>
<feature type="transmembrane region" description="Helical" evidence="9">
    <location>
        <begin position="240"/>
        <end position="264"/>
    </location>
</feature>
<dbReference type="EMBL" id="VUNB01000001">
    <property type="protein sequence ID" value="MST68316.1"/>
    <property type="molecule type" value="Genomic_DNA"/>
</dbReference>
<evidence type="ECO:0000256" key="2">
    <source>
        <dbReference type="ARBA" id="ARBA00009137"/>
    </source>
</evidence>
<feature type="transmembrane region" description="Helical" evidence="9">
    <location>
        <begin position="348"/>
        <end position="367"/>
    </location>
</feature>
<accession>A0A6A8MAI6</accession>
<keyword evidence="6 9" id="KW-1133">Transmembrane helix</keyword>
<comment type="similarity">
    <text evidence="2">Belongs to the TrkH potassium transport family.</text>
</comment>
<evidence type="ECO:0000256" key="1">
    <source>
        <dbReference type="ARBA" id="ARBA00004651"/>
    </source>
</evidence>
<dbReference type="AlphaFoldDB" id="A0A6A8MAI6"/>
<dbReference type="GO" id="GO:0008324">
    <property type="term" value="F:monoatomic cation transmembrane transporter activity"/>
    <property type="evidence" value="ECO:0007669"/>
    <property type="project" value="InterPro"/>
</dbReference>
<evidence type="ECO:0000256" key="8">
    <source>
        <dbReference type="ARBA" id="ARBA00023136"/>
    </source>
</evidence>
<feature type="transmembrane region" description="Helical" evidence="9">
    <location>
        <begin position="130"/>
        <end position="150"/>
    </location>
</feature>
<evidence type="ECO:0000256" key="5">
    <source>
        <dbReference type="ARBA" id="ARBA00022692"/>
    </source>
</evidence>
<reference evidence="10" key="1">
    <citation type="submission" date="2019-09" db="EMBL/GenBank/DDBJ databases">
        <title>In-depth cultivation of the pig gut microbiome towards novel bacterial diversity and tailored functional studies.</title>
        <authorList>
            <person name="Wylensek D."/>
            <person name="Hitch T.C.A."/>
            <person name="Clavel T."/>
        </authorList>
    </citation>
    <scope>NUCLEOTIDE SEQUENCE</scope>
    <source>
        <strain evidence="10">RF-744-FAT-WT-3</strain>
    </source>
</reference>
<organism evidence="10">
    <name type="scientific">Baileyella intestinalis</name>
    <dbReference type="NCBI Taxonomy" id="2606709"/>
    <lineage>
        <taxon>Bacteria</taxon>
        <taxon>Bacillati</taxon>
        <taxon>Bacillota</taxon>
        <taxon>Clostridia</taxon>
        <taxon>Peptostreptococcales</taxon>
        <taxon>Anaerovoracaceae</taxon>
        <taxon>Baileyella</taxon>
    </lineage>
</organism>
<evidence type="ECO:0000313" key="10">
    <source>
        <dbReference type="EMBL" id="MST68316.1"/>
    </source>
</evidence>
<evidence type="ECO:0000256" key="3">
    <source>
        <dbReference type="ARBA" id="ARBA00022448"/>
    </source>
</evidence>
<dbReference type="GO" id="GO:0005886">
    <property type="term" value="C:plasma membrane"/>
    <property type="evidence" value="ECO:0007669"/>
    <property type="project" value="UniProtKB-SubCell"/>
</dbReference>
<feature type="transmembrane region" description="Helical" evidence="9">
    <location>
        <begin position="410"/>
        <end position="430"/>
    </location>
</feature>
<keyword evidence="4" id="KW-1003">Cell membrane</keyword>
<feature type="transmembrane region" description="Helical" evidence="9">
    <location>
        <begin position="276"/>
        <end position="296"/>
    </location>
</feature>
<keyword evidence="7" id="KW-0406">Ion transport</keyword>
<dbReference type="GO" id="GO:0030001">
    <property type="term" value="P:metal ion transport"/>
    <property type="evidence" value="ECO:0007669"/>
    <property type="project" value="UniProtKB-ARBA"/>
</dbReference>
<dbReference type="PANTHER" id="PTHR32024:SF2">
    <property type="entry name" value="TRK SYSTEM POTASSIUM UPTAKE PROTEIN TRKG-RELATED"/>
    <property type="match status" value="1"/>
</dbReference>
<protein>
    <submittedName>
        <fullName evidence="10">TrkH family potassium uptake protein</fullName>
    </submittedName>
</protein>
<gene>
    <name evidence="10" type="ORF">FYJ66_01655</name>
</gene>
<feature type="transmembrane region" description="Helical" evidence="9">
    <location>
        <begin position="210"/>
        <end position="228"/>
    </location>
</feature>
<feature type="transmembrane region" description="Helical" evidence="9">
    <location>
        <begin position="472"/>
        <end position="493"/>
    </location>
</feature>
<evidence type="ECO:0000256" key="4">
    <source>
        <dbReference type="ARBA" id="ARBA00022475"/>
    </source>
</evidence>
<feature type="transmembrane region" description="Helical" evidence="9">
    <location>
        <begin position="73"/>
        <end position="92"/>
    </location>
</feature>
<name>A0A6A8MAI6_9FIRM</name>
<comment type="caution">
    <text evidence="10">The sequence shown here is derived from an EMBL/GenBank/DDBJ whole genome shotgun (WGS) entry which is preliminary data.</text>
</comment>
<evidence type="ECO:0000256" key="7">
    <source>
        <dbReference type="ARBA" id="ARBA00023065"/>
    </source>
</evidence>
<feature type="transmembrane region" description="Helical" evidence="9">
    <location>
        <begin position="181"/>
        <end position="203"/>
    </location>
</feature>
<proteinExistence type="inferred from homology"/>
<feature type="transmembrane region" description="Helical" evidence="9">
    <location>
        <begin position="39"/>
        <end position="61"/>
    </location>
</feature>
<evidence type="ECO:0000256" key="9">
    <source>
        <dbReference type="SAM" id="Phobius"/>
    </source>
</evidence>
<feature type="transmembrane region" description="Helical" evidence="9">
    <location>
        <begin position="98"/>
        <end position="118"/>
    </location>
</feature>
<sequence length="503" mass="54719">MNNNKRFIINIVSTAMRACGAAMLPVSLVGLYFGENSSAMVLFLMSIITITMGKQVGNFVPDPPEPPVSRVRYMSVLITWVLLIIIGAFPFYGAGDGYSYINSLFESCAGFCTTGISIIPFRTMPVCLQLWRVMCSWTGGLLCLMLTMSLSPSMLVTGRKLFSAEIPSLSMLKNSATYRGVYFKLMVVYSSITVGGTLLLILLGMRKFDSLITAMCSISTAGLPMFTLKETAAFNSGIKAVITLLNFLGSLNVALMYIAIIHGLKTAVKNNEFRMFIKVILAGTAVISGSQIVHLFHAGTLAASQGPLHIALQSCRTILNSLFMTVSFSSTSGYATTYFMDRTTMTTSVLLILSIIGACAVSTGGGIKISRFQIVAKTVRLGLFRHVHPSAVKPLKVNGKTLDSAVVLKYMMYMVLFLIFILFGALILSLDNLNIDQCFDISTAMLTTNGTILTNLGNETALVNSLTPLSKITMMVLMTAGRIEIYPVMMLLFKGFWITKSNK</sequence>
<feature type="transmembrane region" description="Helical" evidence="9">
    <location>
        <begin position="7"/>
        <end position="33"/>
    </location>
</feature>
<dbReference type="Pfam" id="PF02386">
    <property type="entry name" value="TrkH"/>
    <property type="match status" value="1"/>
</dbReference>